<evidence type="ECO:0000313" key="1">
    <source>
        <dbReference type="EMBL" id="TRW73223.1"/>
    </source>
</evidence>
<sequence>MGVNRKCPKCGSTHVQLSSQKSKMGWGCLGMIFFGIFYFMHIFMKWAVGLMLFIFVDWYMAIIKAAQNKGYVWRSKKWFSGKKQTFFCHDCGNNFSA</sequence>
<accession>A0A4V5Q0L5</accession>
<dbReference type="EMBL" id="VJWV01000007">
    <property type="protein sequence ID" value="TRW73223.1"/>
    <property type="molecule type" value="Genomic_DNA"/>
</dbReference>
<protein>
    <submittedName>
        <fullName evidence="1">Uncharacterized protein</fullName>
    </submittedName>
</protein>
<dbReference type="Proteomes" id="UP000317167">
    <property type="component" value="Unassembled WGS sequence"/>
</dbReference>
<proteinExistence type="predicted"/>
<organism evidence="1 2">
    <name type="scientific">Lactococcus lactis</name>
    <dbReference type="NCBI Taxonomy" id="1358"/>
    <lineage>
        <taxon>Bacteria</taxon>
        <taxon>Bacillati</taxon>
        <taxon>Bacillota</taxon>
        <taxon>Bacilli</taxon>
        <taxon>Lactobacillales</taxon>
        <taxon>Streptococcaceae</taxon>
        <taxon>Lactococcus</taxon>
    </lineage>
</organism>
<dbReference type="AlphaFoldDB" id="A0A4V5Q0L5"/>
<evidence type="ECO:0000313" key="2">
    <source>
        <dbReference type="Proteomes" id="UP000317167"/>
    </source>
</evidence>
<name>A0A4V5Q0L5_9LACT</name>
<reference evidence="1 2" key="1">
    <citation type="submission" date="2019-07" db="EMBL/GenBank/DDBJ databases">
        <title>Draft genome of 7 Lactococcus lactis strains isolated from an artisanal cheese production.</title>
        <authorList>
            <person name="Biolcati F."/>
            <person name="Bottero M.T."/>
            <person name="Dalmasso A."/>
            <person name="Mcauliffe O."/>
        </authorList>
    </citation>
    <scope>NUCLEOTIDE SEQUENCE [LARGE SCALE GENOMIC DNA]</scope>
    <source>
        <strain evidence="1 2">MRS45.2</strain>
    </source>
</reference>
<dbReference type="RefSeq" id="WP_032947831.1">
    <property type="nucleotide sequence ID" value="NZ_JAUAPV010000009.1"/>
</dbReference>
<gene>
    <name evidence="1" type="ORF">FNJ53_08980</name>
</gene>
<comment type="caution">
    <text evidence="1">The sequence shown here is derived from an EMBL/GenBank/DDBJ whole genome shotgun (WGS) entry which is preliminary data.</text>
</comment>